<sequence length="202" mass="23506">MFRITAILLLGAEENVGDSEPRKAVHKKAQATPSAPLRTVEPEIDLRRQNDVSESGSLSESQLIPYSGGLSYKILAYWSGIHYVPESEMDENILQNIPLMRIVMSKKQTKRHNAKVLKEGWMIHYTDRQSMRKKHYWRLDTKSIVMYQDEISTRYYKEVPLNEILDVDVVACHQSLKHELTHYFEIKTQGCTYFIADSIRFL</sequence>
<dbReference type="AlphaFoldDB" id="A0A914S537"/>
<dbReference type="GO" id="GO:0004697">
    <property type="term" value="F:diacylglycerol-dependent serine/threonine kinase activity"/>
    <property type="evidence" value="ECO:0007669"/>
    <property type="project" value="UniProtKB-EC"/>
</dbReference>
<dbReference type="GO" id="GO:0035556">
    <property type="term" value="P:intracellular signal transduction"/>
    <property type="evidence" value="ECO:0007669"/>
    <property type="project" value="TreeGrafter"/>
</dbReference>
<dbReference type="PANTHER" id="PTHR22968">
    <property type="entry name" value="PROTEIN KINASE C, MU"/>
    <property type="match status" value="1"/>
</dbReference>
<dbReference type="WBParaSite" id="PEQ_0001391001-mRNA-1">
    <property type="protein sequence ID" value="PEQ_0001391001-mRNA-1"/>
    <property type="gene ID" value="PEQ_0001391001"/>
</dbReference>
<dbReference type="GO" id="GO:0005829">
    <property type="term" value="C:cytosol"/>
    <property type="evidence" value="ECO:0007669"/>
    <property type="project" value="TreeGrafter"/>
</dbReference>
<evidence type="ECO:0000259" key="2">
    <source>
        <dbReference type="Pfam" id="PF00169"/>
    </source>
</evidence>
<dbReference type="InterPro" id="IPR001849">
    <property type="entry name" value="PH_domain"/>
</dbReference>
<evidence type="ECO:0000256" key="1">
    <source>
        <dbReference type="SAM" id="MobiDB-lite"/>
    </source>
</evidence>
<evidence type="ECO:0000313" key="4">
    <source>
        <dbReference type="WBParaSite" id="PEQ_0001391001-mRNA-1"/>
    </source>
</evidence>
<keyword evidence="3" id="KW-1185">Reference proteome</keyword>
<dbReference type="Pfam" id="PF00169">
    <property type="entry name" value="PH"/>
    <property type="match status" value="1"/>
</dbReference>
<proteinExistence type="predicted"/>
<dbReference type="GO" id="GO:0008270">
    <property type="term" value="F:zinc ion binding"/>
    <property type="evidence" value="ECO:0007669"/>
    <property type="project" value="UniProtKB-KW"/>
</dbReference>
<dbReference type="InterPro" id="IPR011993">
    <property type="entry name" value="PH-like_dom_sf"/>
</dbReference>
<accession>A0A914S537</accession>
<dbReference type="GO" id="GO:0007200">
    <property type="term" value="P:phospholipase C-activating G protein-coupled receptor signaling pathway"/>
    <property type="evidence" value="ECO:0007669"/>
    <property type="project" value="TreeGrafter"/>
</dbReference>
<dbReference type="Gene3D" id="2.30.29.30">
    <property type="entry name" value="Pleckstrin-homology domain (PH domain)/Phosphotyrosine-binding domain (PTB)"/>
    <property type="match status" value="1"/>
</dbReference>
<reference evidence="4" key="1">
    <citation type="submission" date="2022-11" db="UniProtKB">
        <authorList>
            <consortium name="WormBaseParasite"/>
        </authorList>
    </citation>
    <scope>IDENTIFICATION</scope>
</reference>
<dbReference type="Proteomes" id="UP000887564">
    <property type="component" value="Unplaced"/>
</dbReference>
<dbReference type="SUPFAM" id="SSF50729">
    <property type="entry name" value="PH domain-like"/>
    <property type="match status" value="1"/>
</dbReference>
<dbReference type="PANTHER" id="PTHR22968:SF24">
    <property type="entry name" value="SERINE_THREONINE-PROTEIN KINASE"/>
    <property type="match status" value="1"/>
</dbReference>
<protein>
    <submittedName>
        <fullName evidence="4">Protein kinase C</fullName>
    </submittedName>
</protein>
<evidence type="ECO:0000313" key="3">
    <source>
        <dbReference type="Proteomes" id="UP000887564"/>
    </source>
</evidence>
<organism evidence="3 4">
    <name type="scientific">Parascaris equorum</name>
    <name type="common">Equine roundworm</name>
    <dbReference type="NCBI Taxonomy" id="6256"/>
    <lineage>
        <taxon>Eukaryota</taxon>
        <taxon>Metazoa</taxon>
        <taxon>Ecdysozoa</taxon>
        <taxon>Nematoda</taxon>
        <taxon>Chromadorea</taxon>
        <taxon>Rhabditida</taxon>
        <taxon>Spirurina</taxon>
        <taxon>Ascaridomorpha</taxon>
        <taxon>Ascaridoidea</taxon>
        <taxon>Ascarididae</taxon>
        <taxon>Parascaris</taxon>
    </lineage>
</organism>
<dbReference type="CDD" id="cd01239">
    <property type="entry name" value="PH_PKD"/>
    <property type="match status" value="1"/>
</dbReference>
<name>A0A914S537_PAREQ</name>
<feature type="region of interest" description="Disordered" evidence="1">
    <location>
        <begin position="19"/>
        <end position="44"/>
    </location>
</feature>
<feature type="domain" description="PH" evidence="2">
    <location>
        <begin position="116"/>
        <end position="198"/>
    </location>
</feature>